<dbReference type="InterPro" id="IPR028082">
    <property type="entry name" value="Peripla_BP_I"/>
</dbReference>
<accession>C3J9B1</accession>
<sequence length="268" mass="30845">MSRYVRGKEVIYVSPFIAQSHSNQYSNTVYQLNPDQKDLYPYLSLAFADKAHGRRIVFVEHPSGNHIPVINALKKRLDKEGVSYKVCSFYDAKTGNWNFEKDNKETIIMLNDGRLEPTQMVLKSIEKAFGGSSHIHLFGYPEWQSYGSDFLKKIGALESTIYSSFYFDETQTENIQFAKEYSKWFNGTRLDGYPKYAVLGYDVARYFVQAWTWHGIQIPQAFGEIPHDGLQSDFVFRKADGENHFTSVGLFFINYSANGVGTRHKVIF</sequence>
<dbReference type="EMBL" id="ACNN01000012">
    <property type="protein sequence ID" value="EEN83199.1"/>
    <property type="molecule type" value="Genomic_DNA"/>
</dbReference>
<name>C3J9B1_POREA</name>
<protein>
    <recommendedName>
        <fullName evidence="3">Leucine-binding protein domain-containing protein</fullName>
    </recommendedName>
</protein>
<evidence type="ECO:0008006" key="3">
    <source>
        <dbReference type="Google" id="ProtNLM"/>
    </source>
</evidence>
<keyword evidence="2" id="KW-1185">Reference proteome</keyword>
<dbReference type="AlphaFoldDB" id="C3J9B1"/>
<proteinExistence type="predicted"/>
<reference evidence="1 2" key="1">
    <citation type="submission" date="2009-04" db="EMBL/GenBank/DDBJ databases">
        <authorList>
            <person name="Sebastian Y."/>
            <person name="Madupu R."/>
            <person name="Durkin A.S."/>
            <person name="Torralba M."/>
            <person name="Methe B."/>
            <person name="Sutton G.G."/>
            <person name="Strausberg R.L."/>
            <person name="Nelson K.E."/>
        </authorList>
    </citation>
    <scope>NUCLEOTIDE SEQUENCE [LARGE SCALE GENOMIC DNA]</scope>
    <source>
        <strain evidence="2">ATCC 35406 / BCRC 14492 / JCM 8526 / NCTC 13058 / HG 370</strain>
    </source>
</reference>
<evidence type="ECO:0000313" key="1">
    <source>
        <dbReference type="EMBL" id="EEN83199.1"/>
    </source>
</evidence>
<comment type="caution">
    <text evidence="1">The sequence shown here is derived from an EMBL/GenBank/DDBJ whole genome shotgun (WGS) entry which is preliminary data.</text>
</comment>
<dbReference type="eggNOG" id="COG0683">
    <property type="taxonomic scope" value="Bacteria"/>
</dbReference>
<organism evidence="1 2">
    <name type="scientific">Porphyromonas endodontalis (strain ATCC 35406 / DSM 24491 / JCM 8526 / CCUG 16442 / BCRC 14492 / NCTC 13058 / HG 370)</name>
    <name type="common">Bacteroides endodontalis</name>
    <dbReference type="NCBI Taxonomy" id="553175"/>
    <lineage>
        <taxon>Bacteria</taxon>
        <taxon>Pseudomonadati</taxon>
        <taxon>Bacteroidota</taxon>
        <taxon>Bacteroidia</taxon>
        <taxon>Bacteroidales</taxon>
        <taxon>Porphyromonadaceae</taxon>
        <taxon>Porphyromonas</taxon>
    </lineage>
</organism>
<dbReference type="STRING" id="553175.POREN0001_1052"/>
<evidence type="ECO:0000313" key="2">
    <source>
        <dbReference type="Proteomes" id="UP000004295"/>
    </source>
</evidence>
<dbReference type="SUPFAM" id="SSF53822">
    <property type="entry name" value="Periplasmic binding protein-like I"/>
    <property type="match status" value="1"/>
</dbReference>
<dbReference type="Proteomes" id="UP000004295">
    <property type="component" value="Unassembled WGS sequence"/>
</dbReference>
<gene>
    <name evidence="1" type="ORF">POREN0001_1052</name>
</gene>